<sequence>MTNHPTGSRRQPARPINSNNMATGAFDQSQRQPMHAQTNSSTNATPWDTLHTRNLFANENGERRGSNAFNVPTSAAFWTTSLATRSPSTSPSRMAQEHIPNSDLGNDQNLAGHFSQMGISKERSTAIYGNAFRYDSETFNVNGFGRTQDHRSNSSRQSQSSPSYRATHTASKSTQSQQQFPNHMSQGSNHQALNQKAFNHNNSQSLDATSLNFLGNVPGAFILDPNCQPWSNDASGQRVNGNSLDLSSEMMNVQASAMHRGSIDRLSNLTEQGPNPRANPQIWSQVYSARPGDQGLRMTNQVNQLQAQSIPYYGPQLAIFSEHNASYAIGLDQYPQRYHHLGHNNSGYGAPYPYHNQNNGPGPKIYKNQWVKEFCGRLTKRSGPQPELCEAYGHMVDASGEQESSRWLQTKLANATNEEKTRILLEIADDARTVMICSFGNYVMQNLIEYTGQGEKFHILQQMKGHVNDLARNKHGCRVVQKAIEHFLVDQNLELVQEIQPHLLDLMKHETGNHVIQKFVQELPLAHLTSFVRVAEEHALELSQDSHGCRVIQRLLEVCQEDDIRKVLDPLYPSMEMLATNQFGNYVVQAIIEHRPGSDRDRIVEMVVNKLLYFSKNKISSNVVEKCIAFGSDEQRTQIREQLCTVSANGKDTLFELINDQFANYVIKSLVHNTKGPGQQQLAQKIHTHLETMKKSAPLPKPSHSLSQVVEKILVVDNMSISLKIEVDSAEPTPMLTNETNSPQSDGLPSANGSTIGVPSAGIRKPEMAVRVHSDEA</sequence>
<dbReference type="GO" id="GO:0000288">
    <property type="term" value="P:nuclear-transcribed mRNA catabolic process, deadenylation-dependent decay"/>
    <property type="evidence" value="ECO:0007669"/>
    <property type="project" value="TreeGrafter"/>
</dbReference>
<protein>
    <recommendedName>
        <fullName evidence="5">PUM-HD domain-containing protein</fullName>
    </recommendedName>
</protein>
<feature type="region of interest" description="Disordered" evidence="4">
    <location>
        <begin position="83"/>
        <end position="111"/>
    </location>
</feature>
<dbReference type="InterPro" id="IPR011989">
    <property type="entry name" value="ARM-like"/>
</dbReference>
<dbReference type="GeneID" id="30063397"/>
<dbReference type="SUPFAM" id="SSF48371">
    <property type="entry name" value="ARM repeat"/>
    <property type="match status" value="1"/>
</dbReference>
<comment type="function">
    <text evidence="2">RNA-binding nucleolar protein required for pre-rRNA processing. Involved in production of 18S rRNA and assembly of small ribosomal subunit.</text>
</comment>
<feature type="region of interest" description="Disordered" evidence="4">
    <location>
        <begin position="1"/>
        <end position="49"/>
    </location>
</feature>
<feature type="repeat" description="Pumilio" evidence="3">
    <location>
        <begin position="426"/>
        <end position="461"/>
    </location>
</feature>
<feature type="compositionally biased region" description="Polar residues" evidence="4">
    <location>
        <begin position="735"/>
        <end position="757"/>
    </location>
</feature>
<dbReference type="InterPro" id="IPR033133">
    <property type="entry name" value="PUM-HD"/>
</dbReference>
<dbReference type="CDD" id="cd07920">
    <property type="entry name" value="Pumilio"/>
    <property type="match status" value="1"/>
</dbReference>
<dbReference type="Proteomes" id="UP000009096">
    <property type="component" value="Chromosome 3"/>
</dbReference>
<feature type="repeat" description="Pumilio" evidence="3">
    <location>
        <begin position="533"/>
        <end position="569"/>
    </location>
</feature>
<dbReference type="GO" id="GO:0003730">
    <property type="term" value="F:mRNA 3'-UTR binding"/>
    <property type="evidence" value="ECO:0007669"/>
    <property type="project" value="TreeGrafter"/>
</dbReference>
<dbReference type="PANTHER" id="PTHR12537:SF12">
    <property type="entry name" value="MATERNAL PROTEIN PUMILIO"/>
    <property type="match status" value="1"/>
</dbReference>
<dbReference type="InterPro" id="IPR016024">
    <property type="entry name" value="ARM-type_fold"/>
</dbReference>
<evidence type="ECO:0000313" key="7">
    <source>
        <dbReference type="Proteomes" id="UP000009096"/>
    </source>
</evidence>
<dbReference type="PROSITE" id="PS50302">
    <property type="entry name" value="PUM"/>
    <property type="match status" value="5"/>
</dbReference>
<feature type="compositionally biased region" description="Polar residues" evidence="4">
    <location>
        <begin position="83"/>
        <end position="93"/>
    </location>
</feature>
<feature type="domain" description="PUM-HD" evidence="5">
    <location>
        <begin position="366"/>
        <end position="714"/>
    </location>
</feature>
<evidence type="ECO:0000256" key="4">
    <source>
        <dbReference type="SAM" id="MobiDB-lite"/>
    </source>
</evidence>
<evidence type="ECO:0000256" key="1">
    <source>
        <dbReference type="ARBA" id="ARBA00022737"/>
    </source>
</evidence>
<dbReference type="eggNOG" id="KOG1488">
    <property type="taxonomic scope" value="Eukaryota"/>
</dbReference>
<dbReference type="InterPro" id="IPR033712">
    <property type="entry name" value="Pumilio_RNA-bd"/>
</dbReference>
<feature type="compositionally biased region" description="Low complexity" evidence="4">
    <location>
        <begin position="154"/>
        <end position="163"/>
    </location>
</feature>
<evidence type="ECO:0000256" key="2">
    <source>
        <dbReference type="ARBA" id="ARBA00024893"/>
    </source>
</evidence>
<dbReference type="Gene3D" id="1.25.10.10">
    <property type="entry name" value="Leucine-rich Repeat Variant"/>
    <property type="match status" value="1"/>
</dbReference>
<name>W7MHJ9_GIBM7</name>
<organism evidence="6 7">
    <name type="scientific">Gibberella moniliformis (strain M3125 / FGSC 7600)</name>
    <name type="common">Maize ear and stalk rot fungus</name>
    <name type="synonym">Fusarium verticillioides</name>
    <dbReference type="NCBI Taxonomy" id="334819"/>
    <lineage>
        <taxon>Eukaryota</taxon>
        <taxon>Fungi</taxon>
        <taxon>Dikarya</taxon>
        <taxon>Ascomycota</taxon>
        <taxon>Pezizomycotina</taxon>
        <taxon>Sordariomycetes</taxon>
        <taxon>Hypocreomycetidae</taxon>
        <taxon>Hypocreales</taxon>
        <taxon>Nectriaceae</taxon>
        <taxon>Fusarium</taxon>
        <taxon>Fusarium fujikuroi species complex</taxon>
    </lineage>
</organism>
<gene>
    <name evidence="6" type="ORF">FVEG_05396</name>
</gene>
<dbReference type="InterPro" id="IPR001313">
    <property type="entry name" value="Pumilio_RNA-bd_rpt"/>
</dbReference>
<feature type="compositionally biased region" description="Basic and acidic residues" evidence="4">
    <location>
        <begin position="764"/>
        <end position="777"/>
    </location>
</feature>
<feature type="region of interest" description="Disordered" evidence="4">
    <location>
        <begin position="143"/>
        <end position="189"/>
    </location>
</feature>
<keyword evidence="1" id="KW-0677">Repeat</keyword>
<dbReference type="KEGG" id="fvr:FVEG_05396"/>
<feature type="region of interest" description="Disordered" evidence="4">
    <location>
        <begin position="732"/>
        <end position="777"/>
    </location>
</feature>
<evidence type="ECO:0000313" key="6">
    <source>
        <dbReference type="EMBL" id="EWG44282.1"/>
    </source>
</evidence>
<dbReference type="SMART" id="SM00025">
    <property type="entry name" value="Pumilio"/>
    <property type="match status" value="7"/>
</dbReference>
<dbReference type="STRING" id="334819.W7MHJ9"/>
<evidence type="ECO:0000259" key="5">
    <source>
        <dbReference type="PROSITE" id="PS50303"/>
    </source>
</evidence>
<feature type="repeat" description="Pumilio" evidence="3">
    <location>
        <begin position="570"/>
        <end position="605"/>
    </location>
</feature>
<keyword evidence="7" id="KW-1185">Reference proteome</keyword>
<proteinExistence type="predicted"/>
<feature type="compositionally biased region" description="Polar residues" evidence="4">
    <location>
        <begin position="16"/>
        <end position="46"/>
    </location>
</feature>
<dbReference type="EMBL" id="DS022247">
    <property type="protein sequence ID" value="EWG44282.1"/>
    <property type="molecule type" value="Genomic_DNA"/>
</dbReference>
<dbReference type="AlphaFoldDB" id="W7MHJ9"/>
<dbReference type="GO" id="GO:0005737">
    <property type="term" value="C:cytoplasm"/>
    <property type="evidence" value="ECO:0007669"/>
    <property type="project" value="TreeGrafter"/>
</dbReference>
<dbReference type="PANTHER" id="PTHR12537">
    <property type="entry name" value="RNA BINDING PROTEIN PUMILIO-RELATED"/>
    <property type="match status" value="1"/>
</dbReference>
<accession>W7MHJ9</accession>
<reference evidence="6 7" key="1">
    <citation type="journal article" date="2010" name="Nature">
        <title>Comparative genomics reveals mobile pathogenicity chromosomes in Fusarium.</title>
        <authorList>
            <person name="Ma L.J."/>
            <person name="van der Does H.C."/>
            <person name="Borkovich K.A."/>
            <person name="Coleman J.J."/>
            <person name="Daboussi M.J."/>
            <person name="Di Pietro A."/>
            <person name="Dufresne M."/>
            <person name="Freitag M."/>
            <person name="Grabherr M."/>
            <person name="Henrissat B."/>
            <person name="Houterman P.M."/>
            <person name="Kang S."/>
            <person name="Shim W.B."/>
            <person name="Woloshuk C."/>
            <person name="Xie X."/>
            <person name="Xu J.R."/>
            <person name="Antoniw J."/>
            <person name="Baker S.E."/>
            <person name="Bluhm B.H."/>
            <person name="Breakspear A."/>
            <person name="Brown D.W."/>
            <person name="Butchko R.A."/>
            <person name="Chapman S."/>
            <person name="Coulson R."/>
            <person name="Coutinho P.M."/>
            <person name="Danchin E.G."/>
            <person name="Diener A."/>
            <person name="Gale L.R."/>
            <person name="Gardiner D.M."/>
            <person name="Goff S."/>
            <person name="Hammond-Kosack K.E."/>
            <person name="Hilburn K."/>
            <person name="Hua-Van A."/>
            <person name="Jonkers W."/>
            <person name="Kazan K."/>
            <person name="Kodira C.D."/>
            <person name="Koehrsen M."/>
            <person name="Kumar L."/>
            <person name="Lee Y.H."/>
            <person name="Li L."/>
            <person name="Manners J.M."/>
            <person name="Miranda-Saavedra D."/>
            <person name="Mukherjee M."/>
            <person name="Park G."/>
            <person name="Park J."/>
            <person name="Park S.Y."/>
            <person name="Proctor R.H."/>
            <person name="Regev A."/>
            <person name="Ruiz-Roldan M.C."/>
            <person name="Sain D."/>
            <person name="Sakthikumar S."/>
            <person name="Sykes S."/>
            <person name="Schwartz D.C."/>
            <person name="Turgeon B.G."/>
            <person name="Wapinski I."/>
            <person name="Yoder O."/>
            <person name="Young S."/>
            <person name="Zeng Q."/>
            <person name="Zhou S."/>
            <person name="Galagan J."/>
            <person name="Cuomo C.A."/>
            <person name="Kistler H.C."/>
            <person name="Rep M."/>
        </authorList>
    </citation>
    <scope>NUCLEOTIDE SEQUENCE [LARGE SCALE GENOMIC DNA]</scope>
    <source>
        <strain evidence="7">M3125 / FGSC 7600</strain>
    </source>
</reference>
<feature type="repeat" description="Pumilio" evidence="3">
    <location>
        <begin position="462"/>
        <end position="497"/>
    </location>
</feature>
<dbReference type="VEuPathDB" id="FungiDB:FVEG_05396"/>
<dbReference type="RefSeq" id="XP_018750473.1">
    <property type="nucleotide sequence ID" value="XM_018893601.1"/>
</dbReference>
<dbReference type="PROSITE" id="PS50303">
    <property type="entry name" value="PUM_HD"/>
    <property type="match status" value="1"/>
</dbReference>
<dbReference type="Pfam" id="PF00806">
    <property type="entry name" value="PUF"/>
    <property type="match status" value="8"/>
</dbReference>
<feature type="compositionally biased region" description="Polar residues" evidence="4">
    <location>
        <begin position="164"/>
        <end position="189"/>
    </location>
</feature>
<dbReference type="OrthoDB" id="668540at2759"/>
<feature type="repeat" description="Pumilio" evidence="3">
    <location>
        <begin position="606"/>
        <end position="641"/>
    </location>
</feature>
<evidence type="ECO:0000256" key="3">
    <source>
        <dbReference type="PROSITE-ProRule" id="PRU00317"/>
    </source>
</evidence>